<dbReference type="InterPro" id="IPR044275">
    <property type="entry name" value="KRP"/>
</dbReference>
<dbReference type="GO" id="GO:0004861">
    <property type="term" value="F:cyclin-dependent protein serine/threonine kinase inhibitor activity"/>
    <property type="evidence" value="ECO:0007669"/>
    <property type="project" value="InterPro"/>
</dbReference>
<dbReference type="Pfam" id="PF02234">
    <property type="entry name" value="CDI"/>
    <property type="match status" value="1"/>
</dbReference>
<evidence type="ECO:0000313" key="3">
    <source>
        <dbReference type="EMBL" id="KAG8090144.1"/>
    </source>
</evidence>
<proteinExistence type="predicted"/>
<protein>
    <recommendedName>
        <fullName evidence="2">Cyclin-dependent kinase inhibitor domain-containing protein</fullName>
    </recommendedName>
</protein>
<evidence type="ECO:0000259" key="2">
    <source>
        <dbReference type="Pfam" id="PF02234"/>
    </source>
</evidence>
<reference evidence="3" key="1">
    <citation type="journal article" date="2021" name="bioRxiv">
        <title>Whole Genome Assembly and Annotation of Northern Wild Rice, Zizania palustris L., Supports a Whole Genome Duplication in the Zizania Genus.</title>
        <authorList>
            <person name="Haas M."/>
            <person name="Kono T."/>
            <person name="Macchietto M."/>
            <person name="Millas R."/>
            <person name="McGilp L."/>
            <person name="Shao M."/>
            <person name="Duquette J."/>
            <person name="Hirsch C.N."/>
            <person name="Kimball J."/>
        </authorList>
    </citation>
    <scope>NUCLEOTIDE SEQUENCE</scope>
    <source>
        <tissue evidence="3">Fresh leaf tissue</tissue>
    </source>
</reference>
<feature type="domain" description="Cyclin-dependent kinase inhibitor" evidence="2">
    <location>
        <begin position="137"/>
        <end position="178"/>
    </location>
</feature>
<dbReference type="InterPro" id="IPR003175">
    <property type="entry name" value="CDI_dom"/>
</dbReference>
<dbReference type="GO" id="GO:0051726">
    <property type="term" value="P:regulation of cell cycle"/>
    <property type="evidence" value="ECO:0007669"/>
    <property type="project" value="InterPro"/>
</dbReference>
<dbReference type="GO" id="GO:0005634">
    <property type="term" value="C:nucleus"/>
    <property type="evidence" value="ECO:0007669"/>
    <property type="project" value="InterPro"/>
</dbReference>
<evidence type="ECO:0000313" key="4">
    <source>
        <dbReference type="Proteomes" id="UP000729402"/>
    </source>
</evidence>
<dbReference type="OrthoDB" id="9940972at2759"/>
<dbReference type="AlphaFoldDB" id="A0A8J5WKP5"/>
<organism evidence="3 4">
    <name type="scientific">Zizania palustris</name>
    <name type="common">Northern wild rice</name>
    <dbReference type="NCBI Taxonomy" id="103762"/>
    <lineage>
        <taxon>Eukaryota</taxon>
        <taxon>Viridiplantae</taxon>
        <taxon>Streptophyta</taxon>
        <taxon>Embryophyta</taxon>
        <taxon>Tracheophyta</taxon>
        <taxon>Spermatophyta</taxon>
        <taxon>Magnoliopsida</taxon>
        <taxon>Liliopsida</taxon>
        <taxon>Poales</taxon>
        <taxon>Poaceae</taxon>
        <taxon>BOP clade</taxon>
        <taxon>Oryzoideae</taxon>
        <taxon>Oryzeae</taxon>
        <taxon>Zizaniinae</taxon>
        <taxon>Zizania</taxon>
    </lineage>
</organism>
<name>A0A8J5WKP5_ZIZPA</name>
<sequence>MGKYLRSSKQVMTPPPAAMVEGATAATAASYLTLRSGRRVPAAGGGPRRRHRHDGRRCAKNAAGARKCGTTTSSSAPRQRRCKAADSPAGEQAELSPAPQGNSIVFCGDICGERQEKPIAGEVVEHDRVAGCPSLSPPEAEIEAFFAVPELAERRRFAETYNYDVALDRPLQGRFEWSPAVST</sequence>
<gene>
    <name evidence="3" type="ORF">GUJ93_ZPchr0011g28509</name>
</gene>
<accession>A0A8J5WKP5</accession>
<feature type="compositionally biased region" description="Basic residues" evidence="1">
    <location>
        <begin position="47"/>
        <end position="59"/>
    </location>
</feature>
<comment type="caution">
    <text evidence="3">The sequence shown here is derived from an EMBL/GenBank/DDBJ whole genome shotgun (WGS) entry which is preliminary data.</text>
</comment>
<dbReference type="Proteomes" id="UP000729402">
    <property type="component" value="Unassembled WGS sequence"/>
</dbReference>
<dbReference type="PANTHER" id="PTHR46776">
    <property type="entry name" value="CYCLIN-DEPENDENT KINASE INHIBITOR 4-RELATED"/>
    <property type="match status" value="1"/>
</dbReference>
<dbReference type="EMBL" id="JAAALK010000081">
    <property type="protein sequence ID" value="KAG8090144.1"/>
    <property type="molecule type" value="Genomic_DNA"/>
</dbReference>
<keyword evidence="4" id="KW-1185">Reference proteome</keyword>
<evidence type="ECO:0000256" key="1">
    <source>
        <dbReference type="SAM" id="MobiDB-lite"/>
    </source>
</evidence>
<reference evidence="3" key="2">
    <citation type="submission" date="2021-02" db="EMBL/GenBank/DDBJ databases">
        <authorList>
            <person name="Kimball J.A."/>
            <person name="Haas M.W."/>
            <person name="Macchietto M."/>
            <person name="Kono T."/>
            <person name="Duquette J."/>
            <person name="Shao M."/>
        </authorList>
    </citation>
    <scope>NUCLEOTIDE SEQUENCE</scope>
    <source>
        <tissue evidence="3">Fresh leaf tissue</tissue>
    </source>
</reference>
<feature type="region of interest" description="Disordered" evidence="1">
    <location>
        <begin position="35"/>
        <end position="100"/>
    </location>
</feature>